<dbReference type="Gene3D" id="3.40.50.300">
    <property type="entry name" value="P-loop containing nucleotide triphosphate hydrolases"/>
    <property type="match status" value="1"/>
</dbReference>
<dbReference type="SUPFAM" id="SSF52058">
    <property type="entry name" value="L domain-like"/>
    <property type="match status" value="1"/>
</dbReference>
<dbReference type="PRINTS" id="PR00364">
    <property type="entry name" value="DISEASERSIST"/>
</dbReference>
<evidence type="ECO:0000256" key="6">
    <source>
        <dbReference type="ARBA" id="ARBA00023054"/>
    </source>
</evidence>
<feature type="region of interest" description="Disordered" evidence="7">
    <location>
        <begin position="937"/>
        <end position="988"/>
    </location>
</feature>
<reference evidence="12" key="1">
    <citation type="journal article" date="2018" name="DNA Res.">
        <title>Multiple hybrid de novo genome assembly of finger millet, an orphan allotetraploid crop.</title>
        <authorList>
            <person name="Hatakeyama M."/>
            <person name="Aluri S."/>
            <person name="Balachadran M.T."/>
            <person name="Sivarajan S.R."/>
            <person name="Patrignani A."/>
            <person name="Gruter S."/>
            <person name="Poveda L."/>
            <person name="Shimizu-Inatsugi R."/>
            <person name="Baeten J."/>
            <person name="Francoijs K.J."/>
            <person name="Nataraja K.N."/>
            <person name="Reddy Y.A.N."/>
            <person name="Phadnis S."/>
            <person name="Ravikumar R.L."/>
            <person name="Schlapbach R."/>
            <person name="Sreeman S.M."/>
            <person name="Shimizu K.K."/>
        </authorList>
    </citation>
    <scope>NUCLEOTIDE SEQUENCE</scope>
</reference>
<gene>
    <name evidence="12" type="primary">gb13748</name>
    <name evidence="12" type="ORF">PR202_gb13748</name>
</gene>
<keyword evidence="5" id="KW-0611">Plant defense</keyword>
<evidence type="ECO:0000256" key="2">
    <source>
        <dbReference type="ARBA" id="ARBA00022614"/>
    </source>
</evidence>
<evidence type="ECO:0000259" key="11">
    <source>
        <dbReference type="Pfam" id="PF23598"/>
    </source>
</evidence>
<feature type="domain" description="Disease resistance R13L4/SHOC-2-like LRR" evidence="11">
    <location>
        <begin position="547"/>
        <end position="942"/>
    </location>
</feature>
<keyword evidence="6" id="KW-0175">Coiled coil</keyword>
<evidence type="ECO:0000256" key="5">
    <source>
        <dbReference type="ARBA" id="ARBA00022821"/>
    </source>
</evidence>
<feature type="compositionally biased region" description="Basic and acidic residues" evidence="7">
    <location>
        <begin position="937"/>
        <end position="950"/>
    </location>
</feature>
<dbReference type="Pfam" id="PF23598">
    <property type="entry name" value="LRR_14"/>
    <property type="match status" value="1"/>
</dbReference>
<name>A0AAV5ESR2_ELECO</name>
<evidence type="ECO:0000256" key="7">
    <source>
        <dbReference type="SAM" id="MobiDB-lite"/>
    </source>
</evidence>
<proteinExistence type="inferred from homology"/>
<dbReference type="Gene3D" id="1.10.8.430">
    <property type="entry name" value="Helical domain of apoptotic protease-activating factors"/>
    <property type="match status" value="1"/>
</dbReference>
<dbReference type="GO" id="GO:0009626">
    <property type="term" value="P:plant-type hypersensitive response"/>
    <property type="evidence" value="ECO:0007669"/>
    <property type="project" value="UniProtKB-ARBA"/>
</dbReference>
<dbReference type="InterPro" id="IPR036388">
    <property type="entry name" value="WH-like_DNA-bd_sf"/>
</dbReference>
<dbReference type="InterPro" id="IPR044974">
    <property type="entry name" value="Disease_R_plants"/>
</dbReference>
<keyword evidence="2" id="KW-0433">Leucine-rich repeat</keyword>
<comment type="similarity">
    <text evidence="1">Belongs to the disease resistance NB-LRR family.</text>
</comment>
<evidence type="ECO:0000313" key="12">
    <source>
        <dbReference type="EMBL" id="GJN25862.1"/>
    </source>
</evidence>
<evidence type="ECO:0000259" key="9">
    <source>
        <dbReference type="Pfam" id="PF18052"/>
    </source>
</evidence>
<evidence type="ECO:0000259" key="10">
    <source>
        <dbReference type="Pfam" id="PF23559"/>
    </source>
</evidence>
<feature type="domain" description="Disease resistance N-terminal" evidence="9">
    <location>
        <begin position="9"/>
        <end position="92"/>
    </location>
</feature>
<dbReference type="FunFam" id="3.40.50.300:FF:001091">
    <property type="entry name" value="Probable disease resistance protein At1g61300"/>
    <property type="match status" value="1"/>
</dbReference>
<reference evidence="12" key="2">
    <citation type="submission" date="2021-12" db="EMBL/GenBank/DDBJ databases">
        <title>Resequencing data analysis of finger millet.</title>
        <authorList>
            <person name="Hatakeyama M."/>
            <person name="Aluri S."/>
            <person name="Balachadran M.T."/>
            <person name="Sivarajan S.R."/>
            <person name="Poveda L."/>
            <person name="Shimizu-Inatsugi R."/>
            <person name="Schlapbach R."/>
            <person name="Sreeman S.M."/>
            <person name="Shimizu K.K."/>
        </authorList>
    </citation>
    <scope>NUCLEOTIDE SEQUENCE</scope>
</reference>
<feature type="domain" description="NB-ARC" evidence="8">
    <location>
        <begin position="174"/>
        <end position="337"/>
    </location>
</feature>
<dbReference type="EMBL" id="BQKI01000078">
    <property type="protein sequence ID" value="GJN25862.1"/>
    <property type="molecule type" value="Genomic_DNA"/>
</dbReference>
<accession>A0AAV5ESR2</accession>
<dbReference type="InterPro" id="IPR058922">
    <property type="entry name" value="WHD_DRP"/>
</dbReference>
<dbReference type="SUPFAM" id="SSF52540">
    <property type="entry name" value="P-loop containing nucleoside triphosphate hydrolases"/>
    <property type="match status" value="1"/>
</dbReference>
<keyword evidence="4" id="KW-0547">Nucleotide-binding</keyword>
<dbReference type="GO" id="GO:0042742">
    <property type="term" value="P:defense response to bacterium"/>
    <property type="evidence" value="ECO:0007669"/>
    <property type="project" value="UniProtKB-ARBA"/>
</dbReference>
<comment type="caution">
    <text evidence="12">The sequence shown here is derived from an EMBL/GenBank/DDBJ whole genome shotgun (WGS) entry which is preliminary data.</text>
</comment>
<dbReference type="PANTHER" id="PTHR23155">
    <property type="entry name" value="DISEASE RESISTANCE PROTEIN RP"/>
    <property type="match status" value="1"/>
</dbReference>
<evidence type="ECO:0000256" key="3">
    <source>
        <dbReference type="ARBA" id="ARBA00022737"/>
    </source>
</evidence>
<dbReference type="Gene3D" id="1.10.10.10">
    <property type="entry name" value="Winged helix-like DNA-binding domain superfamily/Winged helix DNA-binding domain"/>
    <property type="match status" value="1"/>
</dbReference>
<dbReference type="AlphaFoldDB" id="A0AAV5ESR2"/>
<evidence type="ECO:0000256" key="1">
    <source>
        <dbReference type="ARBA" id="ARBA00008894"/>
    </source>
</evidence>
<dbReference type="GO" id="GO:0002758">
    <property type="term" value="P:innate immune response-activating signaling pathway"/>
    <property type="evidence" value="ECO:0007669"/>
    <property type="project" value="UniProtKB-ARBA"/>
</dbReference>
<dbReference type="FunFam" id="1.10.10.10:FF:000322">
    <property type="entry name" value="Probable disease resistance protein At1g63360"/>
    <property type="match status" value="1"/>
</dbReference>
<dbReference type="InterPro" id="IPR041118">
    <property type="entry name" value="Rx_N"/>
</dbReference>
<evidence type="ECO:0000256" key="4">
    <source>
        <dbReference type="ARBA" id="ARBA00022741"/>
    </source>
</evidence>
<dbReference type="Pfam" id="PF23559">
    <property type="entry name" value="WHD_DRP"/>
    <property type="match status" value="1"/>
</dbReference>
<keyword evidence="3" id="KW-0677">Repeat</keyword>
<protein>
    <submittedName>
        <fullName evidence="12">Uncharacterized protein</fullName>
    </submittedName>
</protein>
<dbReference type="Pfam" id="PF00931">
    <property type="entry name" value="NB-ARC"/>
    <property type="match status" value="1"/>
</dbReference>
<feature type="domain" description="Disease resistance protein winged helix" evidence="10">
    <location>
        <begin position="426"/>
        <end position="497"/>
    </location>
</feature>
<dbReference type="Gene3D" id="3.80.10.10">
    <property type="entry name" value="Ribonuclease Inhibitor"/>
    <property type="match status" value="1"/>
</dbReference>
<sequence length="988" mass="112625">MDLVAGPLGNVIIKLGKLLKEEYDLQTGVRKKIMRLSRDLESMHAALRKVADVPPEQLDDEVKLWACDIRELSYDIEDILDTFFLVRVEDRDPNNLKRAAKKIGKLFSKSKAHHQIGGMIKTIDQQAEVVAERHRRYRAEDIVSKPAPPRTIDPRLKAMYTDVTQLVGIEKPSDELISMLWPLGGDGVKMVSIVGAGGLGKTTLAKTVYDKVKVNFDCTAFVPVGRDPDLKKVFRDILIGLDKDKYMDPRFTILDERQLIDEIREYLENKRYFVVIDDIWKTDTWKIIEYALVQNNNGSRLITTTRHYDVADQAGAVYKLEPLPVDQSEKLFYKRIFGADGKRFNYQLKEVSNKIINKCHGVPLAIITMASLLVGKTTGEWIEVCNCIVFRDKKQNPQVSDTEWILSLSYYDLPPHLKTCLLYISVFPEDYVIPKYPLIWKWVAEGFVHKEPGTRLFEIGEGYFNELINRSMIQTVVESEKKGIITGCRIHDMVLDLLRVKSQDENFVSIVSGDNEDISLPKRVRRLAHQNRKVVLDHEDAQADLRHVRTFIAIASWNDTLSFPSFQLLRVLALEDFVGWDRICLNHIQNLLHLRYLGLRGTAICELPEGIGALEFLQTLDLERTNVKEFPSSLGLLTQLICLRARQDRRMLVTDGLIEKLTSLEELRGITLGQFVKDLGNLHELRVLEIYLGSSFEELDGSMSIESESELVVSLGNLHKIQHVSLDGYITKPDKAIWDAALLPRSLQCLNLSHICFSLMPLCINPSVLLNLTHLDLHVQRMDEQSLRNLGKLPELRDLKLSVWSTITIIIRASEDGCCFQKLVSLTIPGAAILFLLNEDSTISFTIWYFTDDVAFDSEKRDECIVRAPTVMPNLQLLDFQVGVQTFIRNMGSSDRLGLEYLPSLRKVKVELWCSNAFVDEVEKEEAALRHTIEAHPNRPTLEMHREGRIKTRSRPATHDLEIEEDEEDVGSSMDNEDVATRSRGGGH</sequence>
<organism evidence="12 13">
    <name type="scientific">Eleusine coracana subsp. coracana</name>
    <dbReference type="NCBI Taxonomy" id="191504"/>
    <lineage>
        <taxon>Eukaryota</taxon>
        <taxon>Viridiplantae</taxon>
        <taxon>Streptophyta</taxon>
        <taxon>Embryophyta</taxon>
        <taxon>Tracheophyta</taxon>
        <taxon>Spermatophyta</taxon>
        <taxon>Magnoliopsida</taxon>
        <taxon>Liliopsida</taxon>
        <taxon>Poales</taxon>
        <taxon>Poaceae</taxon>
        <taxon>PACMAD clade</taxon>
        <taxon>Chloridoideae</taxon>
        <taxon>Cynodonteae</taxon>
        <taxon>Eleusininae</taxon>
        <taxon>Eleusine</taxon>
    </lineage>
</organism>
<dbReference type="Gene3D" id="1.20.5.4130">
    <property type="match status" value="1"/>
</dbReference>
<dbReference type="InterPro" id="IPR038005">
    <property type="entry name" value="RX-like_CC"/>
</dbReference>
<dbReference type="Proteomes" id="UP001054889">
    <property type="component" value="Unassembled WGS sequence"/>
</dbReference>
<feature type="compositionally biased region" description="Acidic residues" evidence="7">
    <location>
        <begin position="962"/>
        <end position="978"/>
    </location>
</feature>
<dbReference type="InterPro" id="IPR027417">
    <property type="entry name" value="P-loop_NTPase"/>
</dbReference>
<dbReference type="GO" id="GO:0043531">
    <property type="term" value="F:ADP binding"/>
    <property type="evidence" value="ECO:0007669"/>
    <property type="project" value="InterPro"/>
</dbReference>
<dbReference type="InterPro" id="IPR002182">
    <property type="entry name" value="NB-ARC"/>
</dbReference>
<keyword evidence="13" id="KW-1185">Reference proteome</keyword>
<dbReference type="Pfam" id="PF18052">
    <property type="entry name" value="Rx_N"/>
    <property type="match status" value="1"/>
</dbReference>
<dbReference type="InterPro" id="IPR042197">
    <property type="entry name" value="Apaf_helical"/>
</dbReference>
<dbReference type="InterPro" id="IPR055414">
    <property type="entry name" value="LRR_R13L4/SHOC2-like"/>
</dbReference>
<dbReference type="PANTHER" id="PTHR23155:SF1116">
    <property type="entry name" value="OS12G0273300 PROTEIN"/>
    <property type="match status" value="1"/>
</dbReference>
<dbReference type="InterPro" id="IPR032675">
    <property type="entry name" value="LRR_dom_sf"/>
</dbReference>
<evidence type="ECO:0000259" key="8">
    <source>
        <dbReference type="Pfam" id="PF00931"/>
    </source>
</evidence>
<dbReference type="CDD" id="cd14798">
    <property type="entry name" value="RX-CC_like"/>
    <property type="match status" value="1"/>
</dbReference>
<evidence type="ECO:0000313" key="13">
    <source>
        <dbReference type="Proteomes" id="UP001054889"/>
    </source>
</evidence>